<evidence type="ECO:0000256" key="1">
    <source>
        <dbReference type="ARBA" id="ARBA00023115"/>
    </source>
</evidence>
<evidence type="ECO:0000313" key="2">
    <source>
        <dbReference type="EMBL" id="PJE67772.1"/>
    </source>
</evidence>
<name>A0A2M8L4E2_9BACT</name>
<comment type="caution">
    <text evidence="2">The sequence shown here is derived from an EMBL/GenBank/DDBJ whole genome shotgun (WGS) entry which is preliminary data.</text>
</comment>
<dbReference type="SUPFAM" id="SSF53335">
    <property type="entry name" value="S-adenosyl-L-methionine-dependent methyltransferases"/>
    <property type="match status" value="1"/>
</dbReference>
<proteinExistence type="predicted"/>
<organism evidence="2 3">
    <name type="scientific">Candidatus Shapirobacteria bacterium CG10_big_fil_rev_8_21_14_0_10_40_9</name>
    <dbReference type="NCBI Taxonomy" id="1974888"/>
    <lineage>
        <taxon>Bacteria</taxon>
        <taxon>Candidatus Shapironibacteriota</taxon>
    </lineage>
</organism>
<evidence type="ECO:0000313" key="3">
    <source>
        <dbReference type="Proteomes" id="UP000231474"/>
    </source>
</evidence>
<evidence type="ECO:0008006" key="4">
    <source>
        <dbReference type="Google" id="ProtNLM"/>
    </source>
</evidence>
<dbReference type="PANTHER" id="PTHR43317">
    <property type="entry name" value="THERMOSPERMINE SYNTHASE ACAULIS5"/>
    <property type="match status" value="1"/>
</dbReference>
<dbReference type="Proteomes" id="UP000231474">
    <property type="component" value="Unassembled WGS sequence"/>
</dbReference>
<dbReference type="CDD" id="cd02440">
    <property type="entry name" value="AdoMet_MTases"/>
    <property type="match status" value="1"/>
</dbReference>
<sequence length="228" mass="26008">MKKILQKFFRGYAVLEEVYSPINGKIQVLEDIFGKRRLVVGGLTQSGEAVEKVWRKTISNFQFPISNCLIMGLGAGSAAKVINKFFPEVKITGIEIDPEIIRLGKKYFGLAEIKNLEIKIADATLTINHKQSLLLRNQSLIINHHDLILVDLYLGNQVPASAETDKFLQTVKKILVPDGIVIFNRLYYSKKVTEVDNFEKKLRKIFPKIEAKKIETNKLFLCRTIKMK</sequence>
<dbReference type="InterPro" id="IPR029063">
    <property type="entry name" value="SAM-dependent_MTases_sf"/>
</dbReference>
<dbReference type="EMBL" id="PFEK01000009">
    <property type="protein sequence ID" value="PJE67772.1"/>
    <property type="molecule type" value="Genomic_DNA"/>
</dbReference>
<dbReference type="Pfam" id="PF01564">
    <property type="entry name" value="Spermine_synth"/>
    <property type="match status" value="1"/>
</dbReference>
<dbReference type="AlphaFoldDB" id="A0A2M8L4E2"/>
<gene>
    <name evidence="2" type="ORF">COU95_00510</name>
</gene>
<protein>
    <recommendedName>
        <fullName evidence="4">PABS domain-containing protein</fullName>
    </recommendedName>
</protein>
<accession>A0A2M8L4E2</accession>
<keyword evidence="1" id="KW-0620">Polyamine biosynthesis</keyword>
<dbReference type="GO" id="GO:0006596">
    <property type="term" value="P:polyamine biosynthetic process"/>
    <property type="evidence" value="ECO:0007669"/>
    <property type="project" value="UniProtKB-KW"/>
</dbReference>
<dbReference type="Gene3D" id="3.40.50.150">
    <property type="entry name" value="Vaccinia Virus protein VP39"/>
    <property type="match status" value="1"/>
</dbReference>
<reference evidence="3" key="1">
    <citation type="submission" date="2017-09" db="EMBL/GenBank/DDBJ databases">
        <title>Depth-based differentiation of microbial function through sediment-hosted aquifers and enrichment of novel symbionts in the deep terrestrial subsurface.</title>
        <authorList>
            <person name="Probst A.J."/>
            <person name="Ladd B."/>
            <person name="Jarett J.K."/>
            <person name="Geller-Mcgrath D.E."/>
            <person name="Sieber C.M.K."/>
            <person name="Emerson J.B."/>
            <person name="Anantharaman K."/>
            <person name="Thomas B.C."/>
            <person name="Malmstrom R."/>
            <person name="Stieglmeier M."/>
            <person name="Klingl A."/>
            <person name="Woyke T."/>
            <person name="Ryan C.M."/>
            <person name="Banfield J.F."/>
        </authorList>
    </citation>
    <scope>NUCLEOTIDE SEQUENCE [LARGE SCALE GENOMIC DNA]</scope>
</reference>
<dbReference type="PANTHER" id="PTHR43317:SF1">
    <property type="entry name" value="THERMOSPERMINE SYNTHASE ACAULIS5"/>
    <property type="match status" value="1"/>
</dbReference>